<evidence type="ECO:0000256" key="1">
    <source>
        <dbReference type="ARBA" id="ARBA00004651"/>
    </source>
</evidence>
<dbReference type="Pfam" id="PF10609">
    <property type="entry name" value="ParA"/>
    <property type="match status" value="1"/>
</dbReference>
<evidence type="ECO:0000259" key="11">
    <source>
        <dbReference type="Pfam" id="PF13807"/>
    </source>
</evidence>
<evidence type="ECO:0000313" key="13">
    <source>
        <dbReference type="Proteomes" id="UP001549076"/>
    </source>
</evidence>
<dbReference type="NCBIfam" id="TIGR01007">
    <property type="entry name" value="eps_fam"/>
    <property type="match status" value="1"/>
</dbReference>
<keyword evidence="3 9" id="KW-0812">Transmembrane</keyword>
<sequence>MSIVDHPRHIGPGHIGNGPLAFLDASHDRHGHFRSHAHEASGQEEGIDILRLFRHVVHYRWLLVAMAAIGLVGALVATMMMTPRYRATARLEVLVPPAKIFRDMEVTSERSDIRSYLTAREKLRSRSLAERVVLDLGLGERADFLTPRGGLLPANILNWAFGASNREDIPGYSGEERARLAVEKVLANLSVEPIANTNLLSITYSDPQPEYAYQVANQVARSFIDQRVDQAGDTSSQARKFIQEQVLQAKGRLQKSEEALVDYARGAGITITGGDDSLIAANLTEINRALALAIQESLDYGRLVRQIDSGHGASLEQVLGSEGLEKLRGRLAELKAEYRQKLTLFKPGFPEMQQLGAQIREIESQLKQGIGAITEAIRIKHGETLAKVDDLRNKLSELEAEQAAYQDKNIQYTILKREVDSDRSQYESLIAKLNEVAVGSELRSRNAAIVDLAVLPRTPYAPRLPVNLAMGLVLSLLTGAAAIYILELLDSGFSDPEQVETELQLPVLGVVPAVDERDFRQAMADPRSSLSEGYRSLRASLQFSGARGAPGVLLVTSCEASEGKSTTACKLANDFGALGAKVLLVDADLRRPVMHRLFKLDNAVGLGNMLTNTVRRGDLPRLIRQVSANVSVMTAGTPPPNPADLLSSPRMRLLLPRLANGYDIVVIDAPPIAGLSDASILGRVADATLLVVSANHVTRKAARTALRRIRTAGANVLGVAFTKVSARKPVYRHVYKYLSRDAYGYGGRMAGDEVAALSPARSGQHLGHPAWRVRQEV</sequence>
<dbReference type="InterPro" id="IPR003856">
    <property type="entry name" value="LPS_length_determ_N"/>
</dbReference>
<dbReference type="InterPro" id="IPR033756">
    <property type="entry name" value="YlxH/NBP35"/>
</dbReference>
<keyword evidence="7 9" id="KW-0472">Membrane</keyword>
<evidence type="ECO:0000259" key="10">
    <source>
        <dbReference type="Pfam" id="PF02706"/>
    </source>
</evidence>
<evidence type="ECO:0000313" key="12">
    <source>
        <dbReference type="EMBL" id="MET3793123.1"/>
    </source>
</evidence>
<keyword evidence="8" id="KW-0175">Coiled coil</keyword>
<dbReference type="Proteomes" id="UP001549076">
    <property type="component" value="Unassembled WGS sequence"/>
</dbReference>
<dbReference type="Pfam" id="PF13807">
    <property type="entry name" value="GNVR"/>
    <property type="match status" value="1"/>
</dbReference>
<evidence type="ECO:0000256" key="2">
    <source>
        <dbReference type="ARBA" id="ARBA00022475"/>
    </source>
</evidence>
<keyword evidence="13" id="KW-1185">Reference proteome</keyword>
<evidence type="ECO:0000256" key="7">
    <source>
        <dbReference type="ARBA" id="ARBA00023136"/>
    </source>
</evidence>
<evidence type="ECO:0000256" key="8">
    <source>
        <dbReference type="SAM" id="Coils"/>
    </source>
</evidence>
<feature type="coiled-coil region" evidence="8">
    <location>
        <begin position="381"/>
        <end position="408"/>
    </location>
</feature>
<keyword evidence="2" id="KW-1003">Cell membrane</keyword>
<feature type="transmembrane region" description="Helical" evidence="9">
    <location>
        <begin position="61"/>
        <end position="81"/>
    </location>
</feature>
<dbReference type="PANTHER" id="PTHR32309:SF13">
    <property type="entry name" value="FERRIC ENTEROBACTIN TRANSPORT PROTEIN FEPE"/>
    <property type="match status" value="1"/>
</dbReference>
<dbReference type="InterPro" id="IPR050445">
    <property type="entry name" value="Bact_polysacc_biosynth/exp"/>
</dbReference>
<dbReference type="InterPro" id="IPR005702">
    <property type="entry name" value="Wzc-like_C"/>
</dbReference>
<feature type="domain" description="Tyrosine-protein kinase G-rich" evidence="11">
    <location>
        <begin position="415"/>
        <end position="485"/>
    </location>
</feature>
<dbReference type="SUPFAM" id="SSF52540">
    <property type="entry name" value="P-loop containing nucleoside triphosphate hydrolases"/>
    <property type="match status" value="1"/>
</dbReference>
<dbReference type="Gene3D" id="3.40.50.300">
    <property type="entry name" value="P-loop containing nucleotide triphosphate hydrolases"/>
    <property type="match status" value="2"/>
</dbReference>
<comment type="subcellular location">
    <subcellularLocation>
        <location evidence="1">Cell membrane</location>
        <topology evidence="1">Multi-pass membrane protein</topology>
    </subcellularLocation>
</comment>
<evidence type="ECO:0000256" key="9">
    <source>
        <dbReference type="SAM" id="Phobius"/>
    </source>
</evidence>
<feature type="domain" description="Polysaccharide chain length determinant N-terminal" evidence="10">
    <location>
        <begin position="46"/>
        <end position="135"/>
    </location>
</feature>
<protein>
    <submittedName>
        <fullName evidence="12">Capsular exopolysaccharide synthesis family protein</fullName>
    </submittedName>
</protein>
<evidence type="ECO:0000256" key="3">
    <source>
        <dbReference type="ARBA" id="ARBA00022692"/>
    </source>
</evidence>
<dbReference type="RefSeq" id="WP_354196749.1">
    <property type="nucleotide sequence ID" value="NZ_JBEPML010000011.1"/>
</dbReference>
<dbReference type="InterPro" id="IPR032807">
    <property type="entry name" value="GNVR"/>
</dbReference>
<evidence type="ECO:0000256" key="6">
    <source>
        <dbReference type="ARBA" id="ARBA00022989"/>
    </source>
</evidence>
<keyword evidence="4" id="KW-0547">Nucleotide-binding</keyword>
<reference evidence="12 13" key="1">
    <citation type="submission" date="2024-06" db="EMBL/GenBank/DDBJ databases">
        <title>Genomic Encyclopedia of Type Strains, Phase IV (KMG-IV): sequencing the most valuable type-strain genomes for metagenomic binning, comparative biology and taxonomic classification.</title>
        <authorList>
            <person name="Goeker M."/>
        </authorList>
    </citation>
    <scope>NUCLEOTIDE SEQUENCE [LARGE SCALE GENOMIC DNA]</scope>
    <source>
        <strain evidence="12 13">DSM 27865</strain>
    </source>
</reference>
<accession>A0ABV2N246</accession>
<keyword evidence="6 9" id="KW-1133">Transmembrane helix</keyword>
<dbReference type="EMBL" id="JBEPML010000011">
    <property type="protein sequence ID" value="MET3793123.1"/>
    <property type="molecule type" value="Genomic_DNA"/>
</dbReference>
<dbReference type="InterPro" id="IPR027417">
    <property type="entry name" value="P-loop_NTPase"/>
</dbReference>
<organism evidence="12 13">
    <name type="scientific">Aquamicrobium terrae</name>
    <dbReference type="NCBI Taxonomy" id="1324945"/>
    <lineage>
        <taxon>Bacteria</taxon>
        <taxon>Pseudomonadati</taxon>
        <taxon>Pseudomonadota</taxon>
        <taxon>Alphaproteobacteria</taxon>
        <taxon>Hyphomicrobiales</taxon>
        <taxon>Phyllobacteriaceae</taxon>
        <taxon>Aquamicrobium</taxon>
    </lineage>
</organism>
<gene>
    <name evidence="12" type="ORF">ABID37_003346</name>
</gene>
<dbReference type="PANTHER" id="PTHR32309">
    <property type="entry name" value="TYROSINE-PROTEIN KINASE"/>
    <property type="match status" value="1"/>
</dbReference>
<dbReference type="Pfam" id="PF02706">
    <property type="entry name" value="Wzz"/>
    <property type="match status" value="1"/>
</dbReference>
<comment type="caution">
    <text evidence="12">The sequence shown here is derived from an EMBL/GenBank/DDBJ whole genome shotgun (WGS) entry which is preliminary data.</text>
</comment>
<name>A0ABV2N246_9HYPH</name>
<evidence type="ECO:0000256" key="4">
    <source>
        <dbReference type="ARBA" id="ARBA00022741"/>
    </source>
</evidence>
<proteinExistence type="predicted"/>
<keyword evidence="5" id="KW-0067">ATP-binding</keyword>
<evidence type="ECO:0000256" key="5">
    <source>
        <dbReference type="ARBA" id="ARBA00022840"/>
    </source>
</evidence>
<dbReference type="CDD" id="cd05387">
    <property type="entry name" value="BY-kinase"/>
    <property type="match status" value="1"/>
</dbReference>